<comment type="cofactor">
    <cofactor evidence="3">
        <name>Co(2+)</name>
        <dbReference type="ChEBI" id="CHEBI:48828"/>
    </cofactor>
</comment>
<comment type="subunit">
    <text evidence="7">Homodimer.</text>
</comment>
<proteinExistence type="inferred from homology"/>
<evidence type="ECO:0000256" key="13">
    <source>
        <dbReference type="ARBA" id="ARBA00032735"/>
    </source>
</evidence>
<reference evidence="16" key="1">
    <citation type="submission" date="2025-08" db="UniProtKB">
        <authorList>
            <consortium name="RefSeq"/>
        </authorList>
    </citation>
    <scope>IDENTIFICATION</scope>
</reference>
<dbReference type="CTD" id="51020"/>
<gene>
    <name evidence="16" type="primary">LOC110975316</name>
</gene>
<sequence>MGSSKSNCRRIDRIKYKYFSYVHVYDALRSTCPPCPATDIMSNRGVLVRCTQIRFSCSPIWRVKRTGWVNHKVEQPESVSDHMYRMAVLAMLIPEGKGLRRDHCMKMAIVHDLAECIVGDIAPADGISKEEKYRREKDAMKHLAGLVDPTVGLQFCELWEEYEDGSTEEAKFVKDLDKFEMILQAFEYETLQNRPMELQDFFDTTKGKFTHPTVQEWVKEVYKQRWEKAADQS</sequence>
<evidence type="ECO:0000256" key="5">
    <source>
        <dbReference type="ARBA" id="ARBA00004074"/>
    </source>
</evidence>
<dbReference type="GeneID" id="110975316"/>
<evidence type="ECO:0000313" key="16">
    <source>
        <dbReference type="RefSeq" id="XP_022083398.1"/>
    </source>
</evidence>
<keyword evidence="12" id="KW-0460">Magnesium</keyword>
<dbReference type="InterPro" id="IPR003607">
    <property type="entry name" value="HD/PDEase_dom"/>
</dbReference>
<comment type="function">
    <text evidence="5">Catalyzes the dephosphorylation of the nucleoside 5'-monophosphates deoxyadenosine monophosphate (dAMP), deoxycytidine monophosphate (dCMP), deoxyguanosine monophosphate (dGMP) and deoxythymidine monophosphate (dTMP).</text>
</comment>
<evidence type="ECO:0000256" key="2">
    <source>
        <dbReference type="ARBA" id="ARBA00001936"/>
    </source>
</evidence>
<dbReference type="KEGG" id="aplc:110975316"/>
<evidence type="ECO:0000256" key="4">
    <source>
        <dbReference type="ARBA" id="ARBA00001946"/>
    </source>
</evidence>
<dbReference type="InterPro" id="IPR039356">
    <property type="entry name" value="YfbR/HDDC2"/>
</dbReference>
<dbReference type="EC" id="3.1.3.89" evidence="8"/>
<dbReference type="PANTHER" id="PTHR11845">
    <property type="entry name" value="5'-DEOXYNUCLEOTIDASE HDDC2"/>
    <property type="match status" value="1"/>
</dbReference>
<name>A0A8B7XRC8_ACAPL</name>
<dbReference type="SMART" id="SM00471">
    <property type="entry name" value="HDc"/>
    <property type="match status" value="1"/>
</dbReference>
<accession>A0A8B7XRC8</accession>
<dbReference type="Gene3D" id="1.10.3210.10">
    <property type="entry name" value="Hypothetical protein af1432"/>
    <property type="match status" value="1"/>
</dbReference>
<dbReference type="OrthoDB" id="10254258at2759"/>
<keyword evidence="15" id="KW-1185">Reference proteome</keyword>
<evidence type="ECO:0000256" key="8">
    <source>
        <dbReference type="ARBA" id="ARBA00012964"/>
    </source>
</evidence>
<evidence type="ECO:0000313" key="15">
    <source>
        <dbReference type="Proteomes" id="UP000694845"/>
    </source>
</evidence>
<dbReference type="GO" id="GO:0002953">
    <property type="term" value="F:5'-deoxynucleotidase activity"/>
    <property type="evidence" value="ECO:0007669"/>
    <property type="project" value="UniProtKB-EC"/>
</dbReference>
<evidence type="ECO:0000256" key="1">
    <source>
        <dbReference type="ARBA" id="ARBA00001638"/>
    </source>
</evidence>
<dbReference type="RefSeq" id="XP_022083398.1">
    <property type="nucleotide sequence ID" value="XM_022227706.1"/>
</dbReference>
<comment type="cofactor">
    <cofactor evidence="4">
        <name>Mg(2+)</name>
        <dbReference type="ChEBI" id="CHEBI:18420"/>
    </cofactor>
</comment>
<dbReference type="GO" id="GO:0005737">
    <property type="term" value="C:cytoplasm"/>
    <property type="evidence" value="ECO:0007669"/>
    <property type="project" value="TreeGrafter"/>
</dbReference>
<evidence type="ECO:0000256" key="9">
    <source>
        <dbReference type="ARBA" id="ARBA00015933"/>
    </source>
</evidence>
<keyword evidence="11" id="KW-0378">Hydrolase</keyword>
<dbReference type="PANTHER" id="PTHR11845:SF13">
    <property type="entry name" value="5'-DEOXYNUCLEOTIDASE HDDC2"/>
    <property type="match status" value="1"/>
</dbReference>
<evidence type="ECO:0000259" key="14">
    <source>
        <dbReference type="SMART" id="SM00471"/>
    </source>
</evidence>
<dbReference type="GO" id="GO:0009159">
    <property type="term" value="P:deoxyribonucleoside monophosphate catabolic process"/>
    <property type="evidence" value="ECO:0007669"/>
    <property type="project" value="UniProtKB-ARBA"/>
</dbReference>
<dbReference type="FunFam" id="1.10.3210.10:FF:000011">
    <property type="entry name" value="HD domain-containing protein 2"/>
    <property type="match status" value="1"/>
</dbReference>
<evidence type="ECO:0000256" key="3">
    <source>
        <dbReference type="ARBA" id="ARBA00001941"/>
    </source>
</evidence>
<comment type="catalytic activity">
    <reaction evidence="1">
        <text>a 2'-deoxyribonucleoside 5'-phosphate + H2O = a 2'-deoxyribonucleoside + phosphate</text>
        <dbReference type="Rhea" id="RHEA:36167"/>
        <dbReference type="ChEBI" id="CHEBI:15377"/>
        <dbReference type="ChEBI" id="CHEBI:18274"/>
        <dbReference type="ChEBI" id="CHEBI:43474"/>
        <dbReference type="ChEBI" id="CHEBI:65317"/>
        <dbReference type="EC" id="3.1.3.89"/>
    </reaction>
</comment>
<evidence type="ECO:0000256" key="10">
    <source>
        <dbReference type="ARBA" id="ARBA00022723"/>
    </source>
</evidence>
<evidence type="ECO:0000256" key="12">
    <source>
        <dbReference type="ARBA" id="ARBA00022842"/>
    </source>
</evidence>
<dbReference type="SUPFAM" id="SSF109604">
    <property type="entry name" value="HD-domain/PDEase-like"/>
    <property type="match status" value="1"/>
</dbReference>
<protein>
    <recommendedName>
        <fullName evidence="9">5'-deoxynucleotidase HDDC2</fullName>
        <ecNumber evidence="8">3.1.3.89</ecNumber>
    </recommendedName>
    <alternativeName>
        <fullName evidence="13">HD domain-containing protein 2</fullName>
    </alternativeName>
</protein>
<keyword evidence="10" id="KW-0479">Metal-binding</keyword>
<evidence type="ECO:0000256" key="7">
    <source>
        <dbReference type="ARBA" id="ARBA00011738"/>
    </source>
</evidence>
<dbReference type="InterPro" id="IPR006674">
    <property type="entry name" value="HD_domain"/>
</dbReference>
<organism evidence="15 16">
    <name type="scientific">Acanthaster planci</name>
    <name type="common">Crown-of-thorns starfish</name>
    <dbReference type="NCBI Taxonomy" id="133434"/>
    <lineage>
        <taxon>Eukaryota</taxon>
        <taxon>Metazoa</taxon>
        <taxon>Echinodermata</taxon>
        <taxon>Eleutherozoa</taxon>
        <taxon>Asterozoa</taxon>
        <taxon>Asteroidea</taxon>
        <taxon>Valvatacea</taxon>
        <taxon>Valvatida</taxon>
        <taxon>Acanthasteridae</taxon>
        <taxon>Acanthaster</taxon>
    </lineage>
</organism>
<evidence type="ECO:0000256" key="6">
    <source>
        <dbReference type="ARBA" id="ARBA00009999"/>
    </source>
</evidence>
<dbReference type="Pfam" id="PF13023">
    <property type="entry name" value="HD_3"/>
    <property type="match status" value="1"/>
</dbReference>
<feature type="domain" description="HD/PDEase" evidence="14">
    <location>
        <begin position="75"/>
        <end position="191"/>
    </location>
</feature>
<comment type="similarity">
    <text evidence="6">Belongs to the HDDC2 family.</text>
</comment>
<dbReference type="Proteomes" id="UP000694845">
    <property type="component" value="Unplaced"/>
</dbReference>
<dbReference type="GO" id="GO:0046872">
    <property type="term" value="F:metal ion binding"/>
    <property type="evidence" value="ECO:0007669"/>
    <property type="project" value="UniProtKB-KW"/>
</dbReference>
<dbReference type="AlphaFoldDB" id="A0A8B7XRC8"/>
<comment type="cofactor">
    <cofactor evidence="2">
        <name>Mn(2+)</name>
        <dbReference type="ChEBI" id="CHEBI:29035"/>
    </cofactor>
</comment>
<evidence type="ECO:0000256" key="11">
    <source>
        <dbReference type="ARBA" id="ARBA00022801"/>
    </source>
</evidence>